<dbReference type="PANTHER" id="PTHR43537:SF24">
    <property type="entry name" value="GLUCONATE OPERON TRANSCRIPTIONAL REPRESSOR"/>
    <property type="match status" value="1"/>
</dbReference>
<dbReference type="STRING" id="228230.RMCC_4826"/>
<dbReference type="InterPro" id="IPR036390">
    <property type="entry name" value="WH_DNA-bd_sf"/>
</dbReference>
<protein>
    <submittedName>
        <fullName evidence="5">GntR family transcriptional regulator</fullName>
    </submittedName>
</protein>
<dbReference type="SMART" id="SM00345">
    <property type="entry name" value="HTH_GNTR"/>
    <property type="match status" value="1"/>
</dbReference>
<dbReference type="AlphaFoldDB" id="A0A100WGW2"/>
<dbReference type="SUPFAM" id="SSF46785">
    <property type="entry name" value="Winged helix' DNA-binding domain"/>
    <property type="match status" value="1"/>
</dbReference>
<dbReference type="InterPro" id="IPR036388">
    <property type="entry name" value="WH-like_DNA-bd_sf"/>
</dbReference>
<keyword evidence="2" id="KW-0238">DNA-binding</keyword>
<dbReference type="PANTHER" id="PTHR43537">
    <property type="entry name" value="TRANSCRIPTIONAL REGULATOR, GNTR FAMILY"/>
    <property type="match status" value="1"/>
</dbReference>
<dbReference type="PROSITE" id="PS50949">
    <property type="entry name" value="HTH_GNTR"/>
    <property type="match status" value="1"/>
</dbReference>
<dbReference type="Pfam" id="PF07729">
    <property type="entry name" value="FCD"/>
    <property type="match status" value="1"/>
</dbReference>
<sequence length="246" mass="26747">MAGPAREDDGLALAPLQGTGRRAEQVMEAVRTAIDAGTMRPGVKYSVYRLADALAVSRTPVRDALLRLEEVGLIRFEARQGFRILLPDPKEIADIFAIRLALELPAVGRAATVCDAILTAQLRHRMQLLRTAADAGDERTFARHDHLLHDDILAAAGNARARAIIGSLRESTRLLGATTADRDRSLFDIDAEHRPVITAITENRPDAAVAAMRRHLTSTGQLLVAQAIRDQDSPLDTATVWARAVT</sequence>
<dbReference type="SUPFAM" id="SSF48008">
    <property type="entry name" value="GntR ligand-binding domain-like"/>
    <property type="match status" value="1"/>
</dbReference>
<dbReference type="EMBL" id="BCSY01000076">
    <property type="protein sequence ID" value="GAS97861.1"/>
    <property type="molecule type" value="Genomic_DNA"/>
</dbReference>
<name>A0A100WGW2_MYCCR</name>
<comment type="caution">
    <text evidence="5">The sequence shown here is derived from an EMBL/GenBank/DDBJ whole genome shotgun (WGS) entry which is preliminary data.</text>
</comment>
<reference evidence="6" key="2">
    <citation type="submission" date="2016-02" db="EMBL/GenBank/DDBJ databases">
        <title>Draft genome sequence of five rapidly growing Mycobacterium species.</title>
        <authorList>
            <person name="Katahira K."/>
            <person name="Gotou Y."/>
            <person name="Iida K."/>
            <person name="Ogura Y."/>
            <person name="Hayashi T."/>
        </authorList>
    </citation>
    <scope>NUCLEOTIDE SEQUENCE [LARGE SCALE GENOMIC DNA]</scope>
    <source>
        <strain evidence="6">JCM15298</strain>
    </source>
</reference>
<dbReference type="GO" id="GO:0003677">
    <property type="term" value="F:DNA binding"/>
    <property type="evidence" value="ECO:0007669"/>
    <property type="project" value="UniProtKB-KW"/>
</dbReference>
<dbReference type="Proteomes" id="UP000069443">
    <property type="component" value="Unassembled WGS sequence"/>
</dbReference>
<keyword evidence="6" id="KW-1185">Reference proteome</keyword>
<accession>A0A100WGW2</accession>
<dbReference type="InterPro" id="IPR000524">
    <property type="entry name" value="Tscrpt_reg_HTH_GntR"/>
</dbReference>
<dbReference type="Gene3D" id="1.20.120.530">
    <property type="entry name" value="GntR ligand-binding domain-like"/>
    <property type="match status" value="1"/>
</dbReference>
<dbReference type="Pfam" id="PF00392">
    <property type="entry name" value="GntR"/>
    <property type="match status" value="1"/>
</dbReference>
<evidence type="ECO:0000259" key="4">
    <source>
        <dbReference type="PROSITE" id="PS50949"/>
    </source>
</evidence>
<dbReference type="InterPro" id="IPR011711">
    <property type="entry name" value="GntR_C"/>
</dbReference>
<evidence type="ECO:0000313" key="5">
    <source>
        <dbReference type="EMBL" id="GAS97861.1"/>
    </source>
</evidence>
<gene>
    <name evidence="5" type="ORF">RMCC_4826</name>
</gene>
<dbReference type="Gene3D" id="1.10.10.10">
    <property type="entry name" value="Winged helix-like DNA-binding domain superfamily/Winged helix DNA-binding domain"/>
    <property type="match status" value="1"/>
</dbReference>
<reference evidence="6" key="1">
    <citation type="journal article" date="2016" name="Genome Announc.">
        <title>Draft Genome Sequences of Five Rapidly Growing Mycobacterium Species, M. thermoresistibile, M. fortuitum subsp. acetamidolyticum, M. canariasense, M. brisbanense, and M. novocastrense.</title>
        <authorList>
            <person name="Katahira K."/>
            <person name="Ogura Y."/>
            <person name="Gotoh Y."/>
            <person name="Hayashi T."/>
        </authorList>
    </citation>
    <scope>NUCLEOTIDE SEQUENCE [LARGE SCALE GENOMIC DNA]</scope>
    <source>
        <strain evidence="6">JCM15298</strain>
    </source>
</reference>
<evidence type="ECO:0000256" key="2">
    <source>
        <dbReference type="ARBA" id="ARBA00023125"/>
    </source>
</evidence>
<evidence type="ECO:0000256" key="3">
    <source>
        <dbReference type="ARBA" id="ARBA00023163"/>
    </source>
</evidence>
<keyword evidence="3" id="KW-0804">Transcription</keyword>
<keyword evidence="1" id="KW-0805">Transcription regulation</keyword>
<organism evidence="5 6">
    <name type="scientific">Mycolicibacterium canariasense</name>
    <name type="common">Mycobacterium canariasense</name>
    <dbReference type="NCBI Taxonomy" id="228230"/>
    <lineage>
        <taxon>Bacteria</taxon>
        <taxon>Bacillati</taxon>
        <taxon>Actinomycetota</taxon>
        <taxon>Actinomycetes</taxon>
        <taxon>Mycobacteriales</taxon>
        <taxon>Mycobacteriaceae</taxon>
        <taxon>Mycolicibacterium</taxon>
    </lineage>
</organism>
<feature type="domain" description="HTH gntR-type" evidence="4">
    <location>
        <begin position="20"/>
        <end position="87"/>
    </location>
</feature>
<dbReference type="SMART" id="SM00895">
    <property type="entry name" value="FCD"/>
    <property type="match status" value="1"/>
</dbReference>
<evidence type="ECO:0000256" key="1">
    <source>
        <dbReference type="ARBA" id="ARBA00023015"/>
    </source>
</evidence>
<proteinExistence type="predicted"/>
<dbReference type="RefSeq" id="WP_062658680.1">
    <property type="nucleotide sequence ID" value="NZ_BCSY01000076.1"/>
</dbReference>
<dbReference type="GO" id="GO:0003700">
    <property type="term" value="F:DNA-binding transcription factor activity"/>
    <property type="evidence" value="ECO:0007669"/>
    <property type="project" value="InterPro"/>
</dbReference>
<evidence type="ECO:0000313" key="6">
    <source>
        <dbReference type="Proteomes" id="UP000069443"/>
    </source>
</evidence>
<dbReference type="InterPro" id="IPR008920">
    <property type="entry name" value="TF_FadR/GntR_C"/>
</dbReference>